<dbReference type="AlphaFoldDB" id="A0A1R4KGT7"/>
<gene>
    <name evidence="1" type="ORF">FM104_12740</name>
</gene>
<protein>
    <submittedName>
        <fullName evidence="1">Uncharacterized protein</fullName>
    </submittedName>
</protein>
<organism evidence="1 2">
    <name type="scientific">Microbacterium esteraromaticum</name>
    <dbReference type="NCBI Taxonomy" id="57043"/>
    <lineage>
        <taxon>Bacteria</taxon>
        <taxon>Bacillati</taxon>
        <taxon>Actinomycetota</taxon>
        <taxon>Actinomycetes</taxon>
        <taxon>Micrococcales</taxon>
        <taxon>Microbacteriaceae</taxon>
        <taxon>Microbacterium</taxon>
    </lineage>
</organism>
<dbReference type="EMBL" id="FUKO01000033">
    <property type="protein sequence ID" value="SJN43566.1"/>
    <property type="molecule type" value="Genomic_DNA"/>
</dbReference>
<reference evidence="1 2" key="1">
    <citation type="submission" date="2017-02" db="EMBL/GenBank/DDBJ databases">
        <authorList>
            <person name="Peterson S.W."/>
        </authorList>
    </citation>
    <scope>NUCLEOTIDE SEQUENCE [LARGE SCALE GENOMIC DNA]</scope>
    <source>
        <strain evidence="1 2">B Mb 05.01</strain>
    </source>
</reference>
<evidence type="ECO:0000313" key="2">
    <source>
        <dbReference type="Proteomes" id="UP000196320"/>
    </source>
</evidence>
<dbReference type="Proteomes" id="UP000196320">
    <property type="component" value="Unassembled WGS sequence"/>
</dbReference>
<dbReference type="OrthoDB" id="9796019at2"/>
<sequence>MAKTVTFLTQFQTTDDVSGLRATAQIAVGGTGTFTLESPDGSTFTADAADIPGLARLLAECDQFWIESQPGHPELDPAEAPAL</sequence>
<dbReference type="RefSeq" id="WP_087132616.1">
    <property type="nucleotide sequence ID" value="NZ_FUKO01000033.1"/>
</dbReference>
<accession>A0A1R4KGT7</accession>
<name>A0A1R4KGT7_9MICO</name>
<keyword evidence="2" id="KW-1185">Reference proteome</keyword>
<evidence type="ECO:0000313" key="1">
    <source>
        <dbReference type="EMBL" id="SJN43566.1"/>
    </source>
</evidence>
<proteinExistence type="predicted"/>